<dbReference type="PANTHER" id="PTHR31286">
    <property type="entry name" value="GLYCINE-RICH CELL WALL STRUCTURAL PROTEIN 1.8-LIKE"/>
    <property type="match status" value="1"/>
</dbReference>
<keyword evidence="1" id="KW-0479">Metal-binding</keyword>
<dbReference type="InterPro" id="IPR040256">
    <property type="entry name" value="At4g02000-like"/>
</dbReference>
<sequence>MALSAGEVLQIDWENRRPKNIRFLRVRISVDLTVPLVPGCTLERDDGTSQWVRFRYEKIQKFCLNCGEIGHTHRNCMSTFEEVERRINRGLNRTSQRHGLPIVVETDTTHFSNQMRAYLTRSSRRNTRIGYRQVPREQITNEQMRRTESNFQEALANIQRGLQGPQPMATDPLNKEIKIINKEELKIRWKEGRRTSNKHWSHYSNFTLVTCQIRILNKHELT</sequence>
<gene>
    <name evidence="3" type="ORF">COLO4_20948</name>
</gene>
<dbReference type="PANTHER" id="PTHR31286:SF167">
    <property type="entry name" value="OS09G0268800 PROTEIN"/>
    <property type="match status" value="1"/>
</dbReference>
<comment type="caution">
    <text evidence="3">The sequence shown here is derived from an EMBL/GenBank/DDBJ whole genome shotgun (WGS) entry which is preliminary data.</text>
</comment>
<reference evidence="4" key="1">
    <citation type="submission" date="2013-09" db="EMBL/GenBank/DDBJ databases">
        <title>Corchorus olitorius genome sequencing.</title>
        <authorList>
            <person name="Alam M."/>
            <person name="Haque M.S."/>
            <person name="Islam M.S."/>
            <person name="Emdad E.M."/>
            <person name="Islam M.M."/>
            <person name="Ahmed B."/>
            <person name="Halim A."/>
            <person name="Hossen Q.M.M."/>
            <person name="Hossain M.Z."/>
            <person name="Ahmed R."/>
            <person name="Khan M.M."/>
            <person name="Islam R."/>
            <person name="Rashid M.M."/>
            <person name="Khan S.A."/>
            <person name="Rahman M.S."/>
            <person name="Alam M."/>
            <person name="Yahiya A.S."/>
            <person name="Khan M.S."/>
            <person name="Azam M.S."/>
            <person name="Haque T."/>
            <person name="Lashkar M.Z.H."/>
            <person name="Akhand A.I."/>
            <person name="Morshed G."/>
            <person name="Roy S."/>
            <person name="Uddin K.S."/>
            <person name="Rabeya T."/>
            <person name="Hossain A.S."/>
            <person name="Chowdhury A."/>
            <person name="Snigdha A.R."/>
            <person name="Mortoza M.S."/>
            <person name="Matin S.A."/>
            <person name="Hoque S.M.E."/>
            <person name="Islam M.K."/>
            <person name="Roy D.K."/>
            <person name="Haider R."/>
            <person name="Moosa M.M."/>
            <person name="Elias S.M."/>
            <person name="Hasan A.M."/>
            <person name="Jahan S."/>
            <person name="Shafiuddin M."/>
            <person name="Mahmood N."/>
            <person name="Shommy N.S."/>
        </authorList>
    </citation>
    <scope>NUCLEOTIDE SEQUENCE [LARGE SCALE GENOMIC DNA]</scope>
    <source>
        <strain evidence="4">cv. O-4</strain>
    </source>
</reference>
<organism evidence="3 4">
    <name type="scientific">Corchorus olitorius</name>
    <dbReference type="NCBI Taxonomy" id="93759"/>
    <lineage>
        <taxon>Eukaryota</taxon>
        <taxon>Viridiplantae</taxon>
        <taxon>Streptophyta</taxon>
        <taxon>Embryophyta</taxon>
        <taxon>Tracheophyta</taxon>
        <taxon>Spermatophyta</taxon>
        <taxon>Magnoliopsida</taxon>
        <taxon>eudicotyledons</taxon>
        <taxon>Gunneridae</taxon>
        <taxon>Pentapetalae</taxon>
        <taxon>rosids</taxon>
        <taxon>malvids</taxon>
        <taxon>Malvales</taxon>
        <taxon>Malvaceae</taxon>
        <taxon>Grewioideae</taxon>
        <taxon>Apeibeae</taxon>
        <taxon>Corchorus</taxon>
    </lineage>
</organism>
<dbReference type="SUPFAM" id="SSF57756">
    <property type="entry name" value="Retrovirus zinc finger-like domains"/>
    <property type="match status" value="1"/>
</dbReference>
<dbReference type="EMBL" id="AWUE01017523">
    <property type="protein sequence ID" value="OMO86751.1"/>
    <property type="molecule type" value="Genomic_DNA"/>
</dbReference>
<protein>
    <submittedName>
        <fullName evidence="3">Zinc knuckle CX2CX4HX4C</fullName>
    </submittedName>
</protein>
<evidence type="ECO:0000256" key="1">
    <source>
        <dbReference type="PROSITE-ProRule" id="PRU00047"/>
    </source>
</evidence>
<dbReference type="InterPro" id="IPR025836">
    <property type="entry name" value="Zn_knuckle_CX2CX4HX4C"/>
</dbReference>
<feature type="domain" description="CCHC-type" evidence="2">
    <location>
        <begin position="63"/>
        <end position="76"/>
    </location>
</feature>
<dbReference type="Proteomes" id="UP000187203">
    <property type="component" value="Unassembled WGS sequence"/>
</dbReference>
<keyword evidence="1" id="KW-0862">Zinc</keyword>
<evidence type="ECO:0000259" key="2">
    <source>
        <dbReference type="PROSITE" id="PS50158"/>
    </source>
</evidence>
<keyword evidence="4" id="KW-1185">Reference proteome</keyword>
<keyword evidence="1" id="KW-0863">Zinc-finger</keyword>
<proteinExistence type="predicted"/>
<evidence type="ECO:0000313" key="4">
    <source>
        <dbReference type="Proteomes" id="UP000187203"/>
    </source>
</evidence>
<evidence type="ECO:0000313" key="3">
    <source>
        <dbReference type="EMBL" id="OMO86751.1"/>
    </source>
</evidence>
<name>A0A1R3IVZ0_9ROSI</name>
<dbReference type="InterPro" id="IPR001878">
    <property type="entry name" value="Znf_CCHC"/>
</dbReference>
<dbReference type="OrthoDB" id="1750657at2759"/>
<dbReference type="GO" id="GO:0003676">
    <property type="term" value="F:nucleic acid binding"/>
    <property type="evidence" value="ECO:0007669"/>
    <property type="project" value="InterPro"/>
</dbReference>
<dbReference type="Pfam" id="PF14392">
    <property type="entry name" value="zf-CCHC_4"/>
    <property type="match status" value="1"/>
</dbReference>
<dbReference type="GO" id="GO:0008270">
    <property type="term" value="F:zinc ion binding"/>
    <property type="evidence" value="ECO:0007669"/>
    <property type="project" value="UniProtKB-KW"/>
</dbReference>
<dbReference type="AlphaFoldDB" id="A0A1R3IVZ0"/>
<accession>A0A1R3IVZ0</accession>
<dbReference type="PROSITE" id="PS50158">
    <property type="entry name" value="ZF_CCHC"/>
    <property type="match status" value="1"/>
</dbReference>
<dbReference type="InterPro" id="IPR036875">
    <property type="entry name" value="Znf_CCHC_sf"/>
</dbReference>